<feature type="transmembrane region" description="Helical" evidence="2">
    <location>
        <begin position="38"/>
        <end position="59"/>
    </location>
</feature>
<dbReference type="Proteomes" id="UP000307440">
    <property type="component" value="Unassembled WGS sequence"/>
</dbReference>
<keyword evidence="2" id="KW-0472">Membrane</keyword>
<evidence type="ECO:0000256" key="1">
    <source>
        <dbReference type="SAM" id="MobiDB-lite"/>
    </source>
</evidence>
<accession>A0A5C3KD32</accession>
<feature type="compositionally biased region" description="Polar residues" evidence="1">
    <location>
        <begin position="518"/>
        <end position="532"/>
    </location>
</feature>
<keyword evidence="5" id="KW-1185">Reference proteome</keyword>
<dbReference type="AlphaFoldDB" id="A0A5C3KD32"/>
<feature type="transmembrane region" description="Helical" evidence="2">
    <location>
        <begin position="367"/>
        <end position="387"/>
    </location>
</feature>
<sequence length="567" mass="62872">MPVALITLSAVDYFQTVHLEVKYVWNTPRSLTKTVFFLARYAVLVTGTMSVVSATVNMSPRNCQFMFSISCYSILLMVLLVEAILFIRIYAIAGRKKWVLIYLASHFTVLQVAKFVLMAKSLNTIGFIRSPAQRAINCAPDLRNFALVRALLSATYGLSAASEVVIFFIMAWFAVHKFRRCGSDLYKIFIRDGVVYFVCLTAMSIANMLITILAAPVINLIFANIQSVTSVILSTRMILHLRQASQAELVMSNSKPPPIQNSKSSSGLGSLRGSPNAVVDYLQTVHLEVKYIWNTPRSLTKTVFLLARYAVFVTGTMNVVSVTVNMSPRSCHIMFSISCYSILIMVFLVEAILFIRIYAIAGRKRWMLIYLISHFTVLHVTKCVLMAKSLNITGFMRSPAQRAINCAPNLNNFAVVRALWSAIYGLSAASEVVIFLIMCWFAVYKFSRCGSDLYTVLIRDGVIYFVCLTGMSIANVLMTVLAAPVINLIFSCIQSVTSVLLATRMILHLRQASQAELIPNNSKPPTQKSKSASGGPIRFGNWLNSEEESRVGSDQGRLEGMPCAGGQ</sequence>
<feature type="transmembrane region" description="Helical" evidence="2">
    <location>
        <begin position="462"/>
        <end position="482"/>
    </location>
</feature>
<keyword evidence="2" id="KW-1133">Transmembrane helix</keyword>
<feature type="transmembrane region" description="Helical" evidence="2">
    <location>
        <begin position="333"/>
        <end position="355"/>
    </location>
</feature>
<evidence type="ECO:0000259" key="3">
    <source>
        <dbReference type="Pfam" id="PF20151"/>
    </source>
</evidence>
<feature type="transmembrane region" description="Helical" evidence="2">
    <location>
        <begin position="194"/>
        <end position="215"/>
    </location>
</feature>
<feature type="region of interest" description="Disordered" evidence="1">
    <location>
        <begin position="252"/>
        <end position="271"/>
    </location>
</feature>
<feature type="domain" description="DUF6533" evidence="3">
    <location>
        <begin position="3"/>
        <end position="45"/>
    </location>
</feature>
<evidence type="ECO:0000256" key="2">
    <source>
        <dbReference type="SAM" id="Phobius"/>
    </source>
</evidence>
<feature type="transmembrane region" description="Helical" evidence="2">
    <location>
        <begin position="418"/>
        <end position="441"/>
    </location>
</feature>
<reference evidence="4 5" key="1">
    <citation type="journal article" date="2019" name="Nat. Ecol. Evol.">
        <title>Megaphylogeny resolves global patterns of mushroom evolution.</title>
        <authorList>
            <person name="Varga T."/>
            <person name="Krizsan K."/>
            <person name="Foldi C."/>
            <person name="Dima B."/>
            <person name="Sanchez-Garcia M."/>
            <person name="Sanchez-Ramirez S."/>
            <person name="Szollosi G.J."/>
            <person name="Szarkandi J.G."/>
            <person name="Papp V."/>
            <person name="Albert L."/>
            <person name="Andreopoulos W."/>
            <person name="Angelini C."/>
            <person name="Antonin V."/>
            <person name="Barry K.W."/>
            <person name="Bougher N.L."/>
            <person name="Buchanan P."/>
            <person name="Buyck B."/>
            <person name="Bense V."/>
            <person name="Catcheside P."/>
            <person name="Chovatia M."/>
            <person name="Cooper J."/>
            <person name="Damon W."/>
            <person name="Desjardin D."/>
            <person name="Finy P."/>
            <person name="Geml J."/>
            <person name="Haridas S."/>
            <person name="Hughes K."/>
            <person name="Justo A."/>
            <person name="Karasinski D."/>
            <person name="Kautmanova I."/>
            <person name="Kiss B."/>
            <person name="Kocsube S."/>
            <person name="Kotiranta H."/>
            <person name="LaButti K.M."/>
            <person name="Lechner B.E."/>
            <person name="Liimatainen K."/>
            <person name="Lipzen A."/>
            <person name="Lukacs Z."/>
            <person name="Mihaltcheva S."/>
            <person name="Morgado L.N."/>
            <person name="Niskanen T."/>
            <person name="Noordeloos M.E."/>
            <person name="Ohm R.A."/>
            <person name="Ortiz-Santana B."/>
            <person name="Ovrebo C."/>
            <person name="Racz N."/>
            <person name="Riley R."/>
            <person name="Savchenko A."/>
            <person name="Shiryaev A."/>
            <person name="Soop K."/>
            <person name="Spirin V."/>
            <person name="Szebenyi C."/>
            <person name="Tomsovsky M."/>
            <person name="Tulloss R.E."/>
            <person name="Uehling J."/>
            <person name="Grigoriev I.V."/>
            <person name="Vagvolgyi C."/>
            <person name="Papp T."/>
            <person name="Martin F.M."/>
            <person name="Miettinen O."/>
            <person name="Hibbett D.S."/>
            <person name="Nagy L.G."/>
        </authorList>
    </citation>
    <scope>NUCLEOTIDE SEQUENCE [LARGE SCALE GENOMIC DNA]</scope>
    <source>
        <strain evidence="4 5">CBS 121175</strain>
    </source>
</reference>
<name>A0A5C3KD32_COPMA</name>
<feature type="transmembrane region" description="Helical" evidence="2">
    <location>
        <begin position="65"/>
        <end position="87"/>
    </location>
</feature>
<gene>
    <name evidence="4" type="ORF">FA15DRAFT_710499</name>
</gene>
<feature type="transmembrane region" description="Helical" evidence="2">
    <location>
        <begin position="150"/>
        <end position="173"/>
    </location>
</feature>
<dbReference type="EMBL" id="ML210467">
    <property type="protein sequence ID" value="TFK17752.1"/>
    <property type="molecule type" value="Genomic_DNA"/>
</dbReference>
<keyword evidence="2" id="KW-0812">Transmembrane</keyword>
<proteinExistence type="predicted"/>
<feature type="compositionally biased region" description="Low complexity" evidence="1">
    <location>
        <begin position="262"/>
        <end position="271"/>
    </location>
</feature>
<feature type="transmembrane region" description="Helical" evidence="2">
    <location>
        <begin position="306"/>
        <end position="327"/>
    </location>
</feature>
<dbReference type="OrthoDB" id="3261349at2759"/>
<feature type="domain" description="DUF6533" evidence="3">
    <location>
        <begin position="279"/>
        <end position="312"/>
    </location>
</feature>
<organism evidence="4 5">
    <name type="scientific">Coprinopsis marcescibilis</name>
    <name type="common">Agaric fungus</name>
    <name type="synonym">Psathyrella marcescibilis</name>
    <dbReference type="NCBI Taxonomy" id="230819"/>
    <lineage>
        <taxon>Eukaryota</taxon>
        <taxon>Fungi</taxon>
        <taxon>Dikarya</taxon>
        <taxon>Basidiomycota</taxon>
        <taxon>Agaricomycotina</taxon>
        <taxon>Agaricomycetes</taxon>
        <taxon>Agaricomycetidae</taxon>
        <taxon>Agaricales</taxon>
        <taxon>Agaricineae</taxon>
        <taxon>Psathyrellaceae</taxon>
        <taxon>Coprinopsis</taxon>
    </lineage>
</organism>
<feature type="region of interest" description="Disordered" evidence="1">
    <location>
        <begin position="518"/>
        <end position="567"/>
    </location>
</feature>
<feature type="transmembrane region" description="Helical" evidence="2">
    <location>
        <begin position="221"/>
        <end position="239"/>
    </location>
</feature>
<evidence type="ECO:0000313" key="4">
    <source>
        <dbReference type="EMBL" id="TFK17752.1"/>
    </source>
</evidence>
<evidence type="ECO:0000313" key="5">
    <source>
        <dbReference type="Proteomes" id="UP000307440"/>
    </source>
</evidence>
<protein>
    <recommendedName>
        <fullName evidence="3">DUF6533 domain-containing protein</fullName>
    </recommendedName>
</protein>
<dbReference type="Pfam" id="PF20151">
    <property type="entry name" value="DUF6533"/>
    <property type="match status" value="2"/>
</dbReference>
<dbReference type="InterPro" id="IPR045340">
    <property type="entry name" value="DUF6533"/>
</dbReference>
<feature type="transmembrane region" description="Helical" evidence="2">
    <location>
        <begin position="99"/>
        <end position="117"/>
    </location>
</feature>